<proteinExistence type="predicted"/>
<evidence type="ECO:0000313" key="2">
    <source>
        <dbReference type="Proteomes" id="UP000288805"/>
    </source>
</evidence>
<reference evidence="1 2" key="1">
    <citation type="journal article" date="2018" name="PLoS Genet.">
        <title>Population sequencing reveals clonal diversity and ancestral inbreeding in the grapevine cultivar Chardonnay.</title>
        <authorList>
            <person name="Roach M.J."/>
            <person name="Johnson D.L."/>
            <person name="Bohlmann J."/>
            <person name="van Vuuren H.J."/>
            <person name="Jones S.J."/>
            <person name="Pretorius I.S."/>
            <person name="Schmidt S.A."/>
            <person name="Borneman A.R."/>
        </authorList>
    </citation>
    <scope>NUCLEOTIDE SEQUENCE [LARGE SCALE GENOMIC DNA]</scope>
    <source>
        <strain evidence="2">cv. Chardonnay</strain>
        <tissue evidence="1">Leaf</tissue>
    </source>
</reference>
<dbReference type="Proteomes" id="UP000288805">
    <property type="component" value="Unassembled WGS sequence"/>
</dbReference>
<protein>
    <submittedName>
        <fullName evidence="1">Trafficking protein particle complex II-specific subunit 130-like</fullName>
    </submittedName>
</protein>
<gene>
    <name evidence="1" type="primary">TRS130_11</name>
    <name evidence="1" type="ORF">CK203_031460</name>
</gene>
<accession>A0A438I923</accession>
<name>A0A438I923_VITVI</name>
<evidence type="ECO:0000313" key="1">
    <source>
        <dbReference type="EMBL" id="RVW93157.1"/>
    </source>
</evidence>
<dbReference type="EMBL" id="QGNW01000131">
    <property type="protein sequence ID" value="RVW93157.1"/>
    <property type="molecule type" value="Genomic_DNA"/>
</dbReference>
<comment type="caution">
    <text evidence="1">The sequence shown here is derived from an EMBL/GenBank/DDBJ whole genome shotgun (WGS) entry which is preliminary data.</text>
</comment>
<sequence length="87" mass="9409">MHFGQCYFQVTLHSQVKATLTIYDAWLVLQDGFVHTGQGDGRPTSDFFPLVIAPTAKAGILFCICLGTTISGGIAPFSATNDHIFKC</sequence>
<organism evidence="1 2">
    <name type="scientific">Vitis vinifera</name>
    <name type="common">Grape</name>
    <dbReference type="NCBI Taxonomy" id="29760"/>
    <lineage>
        <taxon>Eukaryota</taxon>
        <taxon>Viridiplantae</taxon>
        <taxon>Streptophyta</taxon>
        <taxon>Embryophyta</taxon>
        <taxon>Tracheophyta</taxon>
        <taxon>Spermatophyta</taxon>
        <taxon>Magnoliopsida</taxon>
        <taxon>eudicotyledons</taxon>
        <taxon>Gunneridae</taxon>
        <taxon>Pentapetalae</taxon>
        <taxon>rosids</taxon>
        <taxon>Vitales</taxon>
        <taxon>Vitaceae</taxon>
        <taxon>Viteae</taxon>
        <taxon>Vitis</taxon>
    </lineage>
</organism>
<dbReference type="AlphaFoldDB" id="A0A438I923"/>